<feature type="domain" description="ATP-grasp" evidence="4">
    <location>
        <begin position="493"/>
        <end position="529"/>
    </location>
</feature>
<reference evidence="5 6" key="1">
    <citation type="submission" date="2016-10" db="EMBL/GenBank/DDBJ databases">
        <authorList>
            <person name="de Groot N.N."/>
        </authorList>
    </citation>
    <scope>NUCLEOTIDE SEQUENCE [LARGE SCALE GENOMIC DNA]</scope>
    <source>
        <strain evidence="5 6">DSM 29619</strain>
    </source>
</reference>
<comment type="similarity">
    <text evidence="2">In the N-terminal section; belongs to the acetate CoA ligase alpha subunit family.</text>
</comment>
<dbReference type="InterPro" id="IPR003781">
    <property type="entry name" value="CoA-bd"/>
</dbReference>
<keyword evidence="1" id="KW-0816">Tricarboxylic acid cycle</keyword>
<dbReference type="SUPFAM" id="SSF56059">
    <property type="entry name" value="Glutathione synthetase ATP-binding domain-like"/>
    <property type="match status" value="1"/>
</dbReference>
<gene>
    <name evidence="5" type="ORF">SAMN05421762_2638</name>
</gene>
<dbReference type="Gene3D" id="3.30.470.20">
    <property type="entry name" value="ATP-grasp fold, B domain"/>
    <property type="match status" value="1"/>
</dbReference>
<dbReference type="Gene3D" id="3.40.50.720">
    <property type="entry name" value="NAD(P)-binding Rossmann-like Domain"/>
    <property type="match status" value="1"/>
</dbReference>
<proteinExistence type="inferred from homology"/>
<dbReference type="InterPro" id="IPR036291">
    <property type="entry name" value="NAD(P)-bd_dom_sf"/>
</dbReference>
<dbReference type="InterPro" id="IPR032875">
    <property type="entry name" value="Succ_CoA_lig_flav_dom"/>
</dbReference>
<dbReference type="SMART" id="SM00881">
    <property type="entry name" value="CoA_binding"/>
    <property type="match status" value="1"/>
</dbReference>
<dbReference type="Proteomes" id="UP000231644">
    <property type="component" value="Unassembled WGS sequence"/>
</dbReference>
<dbReference type="STRING" id="517719.SAMN05421762_2638"/>
<evidence type="ECO:0000313" key="6">
    <source>
        <dbReference type="Proteomes" id="UP000231644"/>
    </source>
</evidence>
<evidence type="ECO:0000259" key="4">
    <source>
        <dbReference type="PROSITE" id="PS50975"/>
    </source>
</evidence>
<dbReference type="InterPro" id="IPR016102">
    <property type="entry name" value="Succinyl-CoA_synth-like"/>
</dbReference>
<dbReference type="PROSITE" id="PS50975">
    <property type="entry name" value="ATP_GRASP"/>
    <property type="match status" value="1"/>
</dbReference>
<dbReference type="SUPFAM" id="SSF51735">
    <property type="entry name" value="NAD(P)-binding Rossmann-fold domains"/>
    <property type="match status" value="1"/>
</dbReference>
<name>A0A1I1MWA3_9RHOB</name>
<dbReference type="InterPro" id="IPR013815">
    <property type="entry name" value="ATP_grasp_subdomain_1"/>
</dbReference>
<dbReference type="AlphaFoldDB" id="A0A1I1MWA3"/>
<keyword evidence="6" id="KW-1185">Reference proteome</keyword>
<keyword evidence="3" id="KW-0067">ATP-binding</keyword>
<dbReference type="Gene3D" id="3.40.50.261">
    <property type="entry name" value="Succinyl-CoA synthetase domains"/>
    <property type="match status" value="2"/>
</dbReference>
<sequence>MTRTLSALLAPSSLALVGASDDATRIGGRPLRYLREAGFAGRIYPVNPKRDSVQGLPAYADIAALPEVPDTAILALPASATLSAVQACADRGVPTATIFSAGFAEMGEEGRALQSRILATAREAGLRLLGPNCLGVFNPAAQYYGTFSVILDGQLMQPGPVGVVSQSGAYGSHLAHLARKRGLGISKWVTTGNEADIDLSEALSWLVEDPQTRVIMAYAEGVQDRDRFIAALEGARQAGKPVVFMKTGRSSVGAEAAASHTAALAGSDAVFDAVLRQYGAYRAATTAEQIDVAYACARSIDSAGGLPSGNRIGIFTMSGGFGIQLADDSEAAGLDVSPMPEPAQAELLKALPFAAPRNPVDATAQAVTDMGLLTQSVRAMLEQGGYDIFTAILGTGPGSPTFSAKLRAALQAAQPEQGSKILRALTMSAPDDAVRAYEDDGFLVYEDGSALANALGALVQFSSAFGRPATDPATLSMDQQDLPQGPVSEAGAKRLLARAGIPFPPEHLVTDAAGAAQAARDLGGPVVIKIASPDIAHKTEVGGVAVNIPADQAEARAARMLADIAQAAPKARIEGLLVAPMAPEGVETIIGVSRDPVLGPVVMFGLGGVFVEVLRDVTFRAAPFDRAEAHRMIRDIRGYPMLEGVRGAGRADVEALAQLLSDLSRFAFAHRDQVAGIDLNPVRVLPEGQGVLALDALIDFGKDPA</sequence>
<evidence type="ECO:0000313" key="5">
    <source>
        <dbReference type="EMBL" id="SFC89687.1"/>
    </source>
</evidence>
<organism evidence="5 6">
    <name type="scientific">Pseudooceanicola nitratireducens</name>
    <dbReference type="NCBI Taxonomy" id="517719"/>
    <lineage>
        <taxon>Bacteria</taxon>
        <taxon>Pseudomonadati</taxon>
        <taxon>Pseudomonadota</taxon>
        <taxon>Alphaproteobacteria</taxon>
        <taxon>Rhodobacterales</taxon>
        <taxon>Paracoccaceae</taxon>
        <taxon>Pseudooceanicola</taxon>
    </lineage>
</organism>
<dbReference type="GO" id="GO:0046872">
    <property type="term" value="F:metal ion binding"/>
    <property type="evidence" value="ECO:0007669"/>
    <property type="project" value="InterPro"/>
</dbReference>
<dbReference type="Pfam" id="PF13549">
    <property type="entry name" value="ATP-grasp_5"/>
    <property type="match status" value="1"/>
</dbReference>
<evidence type="ECO:0000256" key="3">
    <source>
        <dbReference type="PROSITE-ProRule" id="PRU00409"/>
    </source>
</evidence>
<dbReference type="Pfam" id="PF13607">
    <property type="entry name" value="Succ_CoA_lig"/>
    <property type="match status" value="1"/>
</dbReference>
<dbReference type="OrthoDB" id="9807426at2"/>
<protein>
    <submittedName>
        <fullName evidence="5">Acyl-CoA synthetase (NDP forming)</fullName>
    </submittedName>
</protein>
<evidence type="ECO:0000256" key="2">
    <source>
        <dbReference type="ARBA" id="ARBA00060888"/>
    </source>
</evidence>
<evidence type="ECO:0000256" key="1">
    <source>
        <dbReference type="ARBA" id="ARBA00022532"/>
    </source>
</evidence>
<dbReference type="EMBL" id="FOLX01000001">
    <property type="protein sequence ID" value="SFC89687.1"/>
    <property type="molecule type" value="Genomic_DNA"/>
</dbReference>
<keyword evidence="3" id="KW-0547">Nucleotide-binding</keyword>
<accession>A0A1I1MWA3</accession>
<dbReference type="PANTHER" id="PTHR42793">
    <property type="entry name" value="COA BINDING DOMAIN CONTAINING PROTEIN"/>
    <property type="match status" value="1"/>
</dbReference>
<dbReference type="InterPro" id="IPR011761">
    <property type="entry name" value="ATP-grasp"/>
</dbReference>
<dbReference type="RefSeq" id="WP_093447242.1">
    <property type="nucleotide sequence ID" value="NZ_FNZG01000001.1"/>
</dbReference>
<dbReference type="Gene3D" id="3.30.1490.20">
    <property type="entry name" value="ATP-grasp fold, A domain"/>
    <property type="match status" value="1"/>
</dbReference>
<dbReference type="Pfam" id="PF13380">
    <property type="entry name" value="CoA_binding_2"/>
    <property type="match status" value="1"/>
</dbReference>
<dbReference type="PANTHER" id="PTHR42793:SF4">
    <property type="entry name" value="BLL6376 PROTEIN"/>
    <property type="match status" value="1"/>
</dbReference>
<dbReference type="GO" id="GO:0006099">
    <property type="term" value="P:tricarboxylic acid cycle"/>
    <property type="evidence" value="ECO:0007669"/>
    <property type="project" value="UniProtKB-KW"/>
</dbReference>
<dbReference type="SUPFAM" id="SSF52210">
    <property type="entry name" value="Succinyl-CoA synthetase domains"/>
    <property type="match status" value="2"/>
</dbReference>
<dbReference type="GO" id="GO:0005524">
    <property type="term" value="F:ATP binding"/>
    <property type="evidence" value="ECO:0007669"/>
    <property type="project" value="UniProtKB-UniRule"/>
</dbReference>
<dbReference type="FunFam" id="3.30.1490.20:FF:000020">
    <property type="entry name" value="Protein lysine acetyltransferase"/>
    <property type="match status" value="1"/>
</dbReference>